<evidence type="ECO:0000256" key="1">
    <source>
        <dbReference type="SAM" id="MobiDB-lite"/>
    </source>
</evidence>
<name>R0KZA0_ANAPL</name>
<evidence type="ECO:0000313" key="2">
    <source>
        <dbReference type="EMBL" id="EOA94509.1"/>
    </source>
</evidence>
<accession>R0KZA0</accession>
<dbReference type="EMBL" id="KB744722">
    <property type="protein sequence ID" value="EOA94509.1"/>
    <property type="molecule type" value="Genomic_DNA"/>
</dbReference>
<gene>
    <name evidence="2" type="ORF">Anapl_08650</name>
</gene>
<keyword evidence="3" id="KW-1185">Reference proteome</keyword>
<organism evidence="2 3">
    <name type="scientific">Anas platyrhynchos</name>
    <name type="common">Mallard</name>
    <name type="synonym">Anas boschas</name>
    <dbReference type="NCBI Taxonomy" id="8839"/>
    <lineage>
        <taxon>Eukaryota</taxon>
        <taxon>Metazoa</taxon>
        <taxon>Chordata</taxon>
        <taxon>Craniata</taxon>
        <taxon>Vertebrata</taxon>
        <taxon>Euteleostomi</taxon>
        <taxon>Archelosauria</taxon>
        <taxon>Archosauria</taxon>
        <taxon>Dinosauria</taxon>
        <taxon>Saurischia</taxon>
        <taxon>Theropoda</taxon>
        <taxon>Coelurosauria</taxon>
        <taxon>Aves</taxon>
        <taxon>Neognathae</taxon>
        <taxon>Galloanserae</taxon>
        <taxon>Anseriformes</taxon>
        <taxon>Anatidae</taxon>
        <taxon>Anatinae</taxon>
        <taxon>Anas</taxon>
    </lineage>
</organism>
<evidence type="ECO:0000313" key="3">
    <source>
        <dbReference type="Proteomes" id="UP000296049"/>
    </source>
</evidence>
<sequence>MADEYGTGSKTGPKASKLQPSPARRQSTMTTEQLLCKPDISSNLRANQHLYESKLDLFGRSRVWDYRGKQYRSAQRMQSGLTAALSPKPQQPHFSTRTSTEREFNPLFFEQTYQRGVRNRNVMAKFLDSLLAINSWARLWTPFHILDLLWKVQQGDMLVPTLHLRWDPTDRCRVAMATLAGMGHSPGSSAMQPLHETSYKLSVDMYPPATTSMSLAMLDCLIAVKIVLSLERRVTSGHTEQLLTLEPAEVWKMPWQHGGCSVQDSGTHMYVIAQLRARCGHLHRGTCMREGKSYGNFPDTAKCIGMDVQTPPAAAISGAEVVTAPDTIRDWLARGVVTSCWKEESPTAGIPTAGRGRALPDPLLAPLESRGGGKEERNSCARAHLVNRIPVLKQTAAASTMGLRVGAGGLLWGHPARPHSGHSTGNREVPPCLMWGLQEEAGIREIPGGLNQMLNLVLHAVEAQKKLLLKVDNISQLPLEVSPRLTAELNNLELDEGGFALKCKSGSIDGKLQWGKAFQGITAWCACCQLFQSVYTFPTCKQVKEMPADMGQVDVGTMAIPTCLSSSKVSQTQQDARSCRAEYDLRLQRDVVEDAHSGMGTAEHLSVEEKEGVGKKVIKPHETLLHSVAAPKYALKVVTDCKQQWRAARHRLFTCLLRFPAQPLFELFCPKHDEGKEAVAEGEWVKSPSGSALLLTLQMGV</sequence>
<reference evidence="3" key="1">
    <citation type="journal article" date="2013" name="Nat. Genet.">
        <title>The duck genome and transcriptome provide insight into an avian influenza virus reservoir species.</title>
        <authorList>
            <person name="Huang Y."/>
            <person name="Li Y."/>
            <person name="Burt D.W."/>
            <person name="Chen H."/>
            <person name="Zhang Y."/>
            <person name="Qian W."/>
            <person name="Kim H."/>
            <person name="Gan S."/>
            <person name="Zhao Y."/>
            <person name="Li J."/>
            <person name="Yi K."/>
            <person name="Feng H."/>
            <person name="Zhu P."/>
            <person name="Li B."/>
            <person name="Liu Q."/>
            <person name="Fairley S."/>
            <person name="Magor K.E."/>
            <person name="Du Z."/>
            <person name="Hu X."/>
            <person name="Goodman L."/>
            <person name="Tafer H."/>
            <person name="Vignal A."/>
            <person name="Lee T."/>
            <person name="Kim K.W."/>
            <person name="Sheng Z."/>
            <person name="An Y."/>
            <person name="Searle S."/>
            <person name="Herrero J."/>
            <person name="Groenen M.A."/>
            <person name="Crooijmans R.P."/>
            <person name="Faraut T."/>
            <person name="Cai Q."/>
            <person name="Webster R.G."/>
            <person name="Aldridge J.R."/>
            <person name="Warren W.C."/>
            <person name="Bartschat S."/>
            <person name="Kehr S."/>
            <person name="Marz M."/>
            <person name="Stadler P.F."/>
            <person name="Smith J."/>
            <person name="Kraus R.H."/>
            <person name="Zhao Y."/>
            <person name="Ren L."/>
            <person name="Fei J."/>
            <person name="Morisson M."/>
            <person name="Kaiser P."/>
            <person name="Griffin D.K."/>
            <person name="Rao M."/>
            <person name="Pitel F."/>
            <person name="Wang J."/>
            <person name="Li N."/>
        </authorList>
    </citation>
    <scope>NUCLEOTIDE SEQUENCE [LARGE SCALE GENOMIC DNA]</scope>
</reference>
<proteinExistence type="predicted"/>
<dbReference type="Proteomes" id="UP000296049">
    <property type="component" value="Unassembled WGS sequence"/>
</dbReference>
<protein>
    <submittedName>
        <fullName evidence="2">Uncharacterized protein</fullName>
    </submittedName>
</protein>
<feature type="region of interest" description="Disordered" evidence="1">
    <location>
        <begin position="1"/>
        <end position="32"/>
    </location>
</feature>
<dbReference type="AlphaFoldDB" id="R0KZA0"/>